<sequence length="635" mass="68396">MTREEALHALGLEISVSPADIEHALLDKVAQLEQRVNGAPSEALKDKYRRQLADIEEARAVLVGGPTAGGLSQTMIADLPLAQAAYTRSTGGGPAANLGIALKPGQTIAGRYELHEQIGAGGMGAVFSAFDRNRDKDIAIKVLLPQMLTSPNARERFLREARVASEMSHPNIATVFDVQKDGAYCFLTMELLNGQNLRTYLKNLKGLRKEMAVDDALRIADQVCQALAYAHEKTVHRDIKPENIWLTDDGKAKVMDFGIALLTSSTHALETMMSAGTPYYMAPEQLAGLGGVDGRADQYAVAVMLYEMLSGQVPTGRIDSLKRVRKDVPSAVSDAVDKALSQKPANRYTSMKEFREALFMSRLSASAKNFKLIGAVAGGLALVGILVGTFPAWRGVLPDRGAEASAKQEAARLQGEVKSVLKLVDTQRREVKDAVSAASRDAERIEGQIRSAKSAEERATLQASLLEAREKGALASEVEKRLREQLEGTNGLPAIEGGISAAETALKSGHADEANSKFNAALVTLNQIRAIPEEVKKQLLDSRSKLLAQVDGKWSMSGCDSPATFTVKDSMLMQYWPSAGLAEEKIVQVAANTITTVVVTPAAQRGKLFRYTPAGSRLDVEDVAGSRRQSLKKCG</sequence>
<keyword evidence="1 7" id="KW-0808">Transferase</keyword>
<evidence type="ECO:0000313" key="7">
    <source>
        <dbReference type="EMBL" id="SBT07654.1"/>
    </source>
</evidence>
<dbReference type="PROSITE" id="PS50011">
    <property type="entry name" value="PROTEIN_KINASE_DOM"/>
    <property type="match status" value="1"/>
</dbReference>
<keyword evidence="2 5" id="KW-0547">Nucleotide-binding</keyword>
<dbReference type="Gene3D" id="1.10.510.10">
    <property type="entry name" value="Transferase(Phosphotransferase) domain 1"/>
    <property type="match status" value="1"/>
</dbReference>
<name>A0A1A8XR94_9PROT</name>
<dbReference type="AlphaFoldDB" id="A0A1A8XR94"/>
<evidence type="ECO:0000256" key="3">
    <source>
        <dbReference type="ARBA" id="ARBA00022777"/>
    </source>
</evidence>
<keyword evidence="4 5" id="KW-0067">ATP-binding</keyword>
<gene>
    <name evidence="7" type="ORF">ACCAA_480018</name>
</gene>
<dbReference type="PANTHER" id="PTHR43289:SF34">
    <property type="entry name" value="SERINE_THREONINE-PROTEIN KINASE YBDM-RELATED"/>
    <property type="match status" value="1"/>
</dbReference>
<proteinExistence type="predicted"/>
<feature type="binding site" evidence="5">
    <location>
        <position position="141"/>
    </location>
    <ligand>
        <name>ATP</name>
        <dbReference type="ChEBI" id="CHEBI:30616"/>
    </ligand>
</feature>
<feature type="domain" description="Protein kinase" evidence="6">
    <location>
        <begin position="112"/>
        <end position="359"/>
    </location>
</feature>
<dbReference type="GO" id="GO:0004715">
    <property type="term" value="F:non-membrane spanning protein tyrosine kinase activity"/>
    <property type="evidence" value="ECO:0007669"/>
    <property type="project" value="UniProtKB-EC"/>
</dbReference>
<organism evidence="7 8">
    <name type="scientific">Candidatus Accumulibacter aalborgensis</name>
    <dbReference type="NCBI Taxonomy" id="1860102"/>
    <lineage>
        <taxon>Bacteria</taxon>
        <taxon>Pseudomonadati</taxon>
        <taxon>Pseudomonadota</taxon>
        <taxon>Betaproteobacteria</taxon>
        <taxon>Candidatus Accumulibacter</taxon>
    </lineage>
</organism>
<accession>A0A1A8XR94</accession>
<keyword evidence="7" id="KW-0829">Tyrosine-protein kinase</keyword>
<dbReference type="CDD" id="cd14014">
    <property type="entry name" value="STKc_PknB_like"/>
    <property type="match status" value="1"/>
</dbReference>
<protein>
    <submittedName>
        <fullName evidence="7">Putative Non-specific protein-tyrosine kinase</fullName>
        <ecNumber evidence="7">2.7.10.2</ecNumber>
    </submittedName>
</protein>
<dbReference type="GO" id="GO:0005524">
    <property type="term" value="F:ATP binding"/>
    <property type="evidence" value="ECO:0007669"/>
    <property type="project" value="UniProtKB-UniRule"/>
</dbReference>
<dbReference type="SMART" id="SM00220">
    <property type="entry name" value="S_TKc"/>
    <property type="match status" value="1"/>
</dbReference>
<evidence type="ECO:0000256" key="2">
    <source>
        <dbReference type="ARBA" id="ARBA00022741"/>
    </source>
</evidence>
<dbReference type="SUPFAM" id="SSF56112">
    <property type="entry name" value="Protein kinase-like (PK-like)"/>
    <property type="match status" value="1"/>
</dbReference>
<keyword evidence="3 7" id="KW-0418">Kinase</keyword>
<dbReference type="Proteomes" id="UP000199169">
    <property type="component" value="Unassembled WGS sequence"/>
</dbReference>
<evidence type="ECO:0000256" key="4">
    <source>
        <dbReference type="ARBA" id="ARBA00022840"/>
    </source>
</evidence>
<keyword evidence="8" id="KW-1185">Reference proteome</keyword>
<evidence type="ECO:0000256" key="5">
    <source>
        <dbReference type="PROSITE-ProRule" id="PRU10141"/>
    </source>
</evidence>
<evidence type="ECO:0000259" key="6">
    <source>
        <dbReference type="PROSITE" id="PS50011"/>
    </source>
</evidence>
<dbReference type="Gene3D" id="3.30.200.20">
    <property type="entry name" value="Phosphorylase Kinase, domain 1"/>
    <property type="match status" value="1"/>
</dbReference>
<dbReference type="RefSeq" id="WP_186407808.1">
    <property type="nucleotide sequence ID" value="NZ_FLQX01000125.1"/>
</dbReference>
<dbReference type="PANTHER" id="PTHR43289">
    <property type="entry name" value="MITOGEN-ACTIVATED PROTEIN KINASE KINASE KINASE 20-RELATED"/>
    <property type="match status" value="1"/>
</dbReference>
<dbReference type="Pfam" id="PF00069">
    <property type="entry name" value="Pkinase"/>
    <property type="match status" value="1"/>
</dbReference>
<dbReference type="EMBL" id="FLQX01000125">
    <property type="protein sequence ID" value="SBT07654.1"/>
    <property type="molecule type" value="Genomic_DNA"/>
</dbReference>
<dbReference type="InterPro" id="IPR017441">
    <property type="entry name" value="Protein_kinase_ATP_BS"/>
</dbReference>
<evidence type="ECO:0000313" key="8">
    <source>
        <dbReference type="Proteomes" id="UP000199169"/>
    </source>
</evidence>
<dbReference type="InterPro" id="IPR011009">
    <property type="entry name" value="Kinase-like_dom_sf"/>
</dbReference>
<reference evidence="7 8" key="1">
    <citation type="submission" date="2016-06" db="EMBL/GenBank/DDBJ databases">
        <authorList>
            <person name="Kjaerup R.B."/>
            <person name="Dalgaard T.S."/>
            <person name="Juul-Madsen H.R."/>
        </authorList>
    </citation>
    <scope>NUCLEOTIDE SEQUENCE [LARGE SCALE GENOMIC DNA]</scope>
    <source>
        <strain evidence="7">3</strain>
    </source>
</reference>
<evidence type="ECO:0000256" key="1">
    <source>
        <dbReference type="ARBA" id="ARBA00022679"/>
    </source>
</evidence>
<dbReference type="PROSITE" id="PS00107">
    <property type="entry name" value="PROTEIN_KINASE_ATP"/>
    <property type="match status" value="1"/>
</dbReference>
<dbReference type="EC" id="2.7.10.2" evidence="7"/>
<dbReference type="STRING" id="1860102.ACCAA_480018"/>
<dbReference type="InterPro" id="IPR000719">
    <property type="entry name" value="Prot_kinase_dom"/>
</dbReference>
<dbReference type="GO" id="GO:0004674">
    <property type="term" value="F:protein serine/threonine kinase activity"/>
    <property type="evidence" value="ECO:0007669"/>
    <property type="project" value="TreeGrafter"/>
</dbReference>